<evidence type="ECO:0000256" key="6">
    <source>
        <dbReference type="ARBA" id="ARBA00022908"/>
    </source>
</evidence>
<dbReference type="GO" id="GO:0003887">
    <property type="term" value="F:DNA-directed DNA polymerase activity"/>
    <property type="evidence" value="ECO:0007669"/>
    <property type="project" value="UniProtKB-KW"/>
</dbReference>
<proteinExistence type="predicted"/>
<dbReference type="GO" id="GO:0046872">
    <property type="term" value="F:metal ion binding"/>
    <property type="evidence" value="ECO:0007669"/>
    <property type="project" value="UniProtKB-KW"/>
</dbReference>
<feature type="domain" description="Retroviral polymerase SH3-like" evidence="10">
    <location>
        <begin position="62"/>
        <end position="119"/>
    </location>
</feature>
<keyword evidence="6" id="KW-0229">DNA integration</keyword>
<dbReference type="AlphaFoldDB" id="A0A4Y2E7N4"/>
<keyword evidence="5" id="KW-0460">Magnesium</keyword>
<dbReference type="GO" id="GO:0004519">
    <property type="term" value="F:endonuclease activity"/>
    <property type="evidence" value="ECO:0007669"/>
    <property type="project" value="UniProtKB-KW"/>
</dbReference>
<keyword evidence="3" id="KW-0255">Endonuclease</keyword>
<protein>
    <recommendedName>
        <fullName evidence="10">Retroviral polymerase SH3-like domain-containing protein</fullName>
    </recommendedName>
</protein>
<evidence type="ECO:0000259" key="10">
    <source>
        <dbReference type="Pfam" id="PF25597"/>
    </source>
</evidence>
<evidence type="ECO:0000256" key="7">
    <source>
        <dbReference type="ARBA" id="ARBA00022918"/>
    </source>
</evidence>
<dbReference type="Proteomes" id="UP000499080">
    <property type="component" value="Unassembled WGS sequence"/>
</dbReference>
<evidence type="ECO:0000256" key="1">
    <source>
        <dbReference type="ARBA" id="ARBA00022722"/>
    </source>
</evidence>
<organism evidence="11 12">
    <name type="scientific">Araneus ventricosus</name>
    <name type="common">Orbweaver spider</name>
    <name type="synonym">Epeira ventricosa</name>
    <dbReference type="NCBI Taxonomy" id="182803"/>
    <lineage>
        <taxon>Eukaryota</taxon>
        <taxon>Metazoa</taxon>
        <taxon>Ecdysozoa</taxon>
        <taxon>Arthropoda</taxon>
        <taxon>Chelicerata</taxon>
        <taxon>Arachnida</taxon>
        <taxon>Araneae</taxon>
        <taxon>Araneomorphae</taxon>
        <taxon>Entelegynae</taxon>
        <taxon>Araneoidea</taxon>
        <taxon>Araneidae</taxon>
        <taxon>Araneus</taxon>
    </lineage>
</organism>
<keyword evidence="1" id="KW-0540">Nuclease</keyword>
<evidence type="ECO:0000256" key="9">
    <source>
        <dbReference type="ARBA" id="ARBA00023172"/>
    </source>
</evidence>
<keyword evidence="2" id="KW-0479">Metal-binding</keyword>
<dbReference type="OrthoDB" id="413361at2759"/>
<keyword evidence="9" id="KW-0233">DNA recombination</keyword>
<evidence type="ECO:0000313" key="11">
    <source>
        <dbReference type="EMBL" id="GBM25163.1"/>
    </source>
</evidence>
<keyword evidence="8" id="KW-0808">Transferase</keyword>
<keyword evidence="7" id="KW-0695">RNA-directed DNA polymerase</keyword>
<dbReference type="GO" id="GO:0016787">
    <property type="term" value="F:hydrolase activity"/>
    <property type="evidence" value="ECO:0007669"/>
    <property type="project" value="UniProtKB-KW"/>
</dbReference>
<accession>A0A4Y2E7N4</accession>
<keyword evidence="8" id="KW-0548">Nucleotidyltransferase</keyword>
<keyword evidence="8" id="KW-0239">DNA-directed DNA polymerase</keyword>
<dbReference type="InterPro" id="IPR057670">
    <property type="entry name" value="SH3_retrovirus"/>
</dbReference>
<gene>
    <name evidence="11" type="ORF">AVEN_96717_1</name>
</gene>
<dbReference type="GO" id="GO:0006310">
    <property type="term" value="P:DNA recombination"/>
    <property type="evidence" value="ECO:0007669"/>
    <property type="project" value="UniProtKB-KW"/>
</dbReference>
<dbReference type="PANTHER" id="PTHR42648:SF11">
    <property type="entry name" value="TRANSPOSON TY4-P GAG-POL POLYPROTEIN"/>
    <property type="match status" value="1"/>
</dbReference>
<reference evidence="11 12" key="1">
    <citation type="journal article" date="2019" name="Sci. Rep.">
        <title>Orb-weaving spider Araneus ventricosus genome elucidates the spidroin gene catalogue.</title>
        <authorList>
            <person name="Kono N."/>
            <person name="Nakamura H."/>
            <person name="Ohtoshi R."/>
            <person name="Moran D.A.P."/>
            <person name="Shinohara A."/>
            <person name="Yoshida Y."/>
            <person name="Fujiwara M."/>
            <person name="Mori M."/>
            <person name="Tomita M."/>
            <person name="Arakawa K."/>
        </authorList>
    </citation>
    <scope>NUCLEOTIDE SEQUENCE [LARGE SCALE GENOMIC DNA]</scope>
</reference>
<dbReference type="Pfam" id="PF25597">
    <property type="entry name" value="SH3_retrovirus"/>
    <property type="match status" value="1"/>
</dbReference>
<sequence>MDEGVRCHRLETELPNGLWAELAYTFIYLKNGFPYKSLNGKIPYTLIYGRKCSVRYLKVIDSLAYVYIEKHKRDKLDFKAKEGVLIGYALKTKGYRIWFPKERKVVDTKQVKFNEFKKGYSRTSLFQRRYFARLFSTHIKIEDEEITTENSSTRGKAGPCLISHNDVQKYCEDNNMKYDPQQFIFHHQVGELIPQSHTDDDSSGLENYHSTIVEPSSYEKATSYST</sequence>
<comment type="caution">
    <text evidence="11">The sequence shown here is derived from an EMBL/GenBank/DDBJ whole genome shotgun (WGS) entry which is preliminary data.</text>
</comment>
<dbReference type="PANTHER" id="PTHR42648">
    <property type="entry name" value="TRANSPOSASE, PUTATIVE-RELATED"/>
    <property type="match status" value="1"/>
</dbReference>
<name>A0A4Y2E7N4_ARAVE</name>
<keyword evidence="12" id="KW-1185">Reference proteome</keyword>
<evidence type="ECO:0000256" key="4">
    <source>
        <dbReference type="ARBA" id="ARBA00022801"/>
    </source>
</evidence>
<dbReference type="InterPro" id="IPR039537">
    <property type="entry name" value="Retrotran_Ty1/copia-like"/>
</dbReference>
<dbReference type="GO" id="GO:0003964">
    <property type="term" value="F:RNA-directed DNA polymerase activity"/>
    <property type="evidence" value="ECO:0007669"/>
    <property type="project" value="UniProtKB-KW"/>
</dbReference>
<evidence type="ECO:0000256" key="8">
    <source>
        <dbReference type="ARBA" id="ARBA00022932"/>
    </source>
</evidence>
<evidence type="ECO:0000256" key="3">
    <source>
        <dbReference type="ARBA" id="ARBA00022759"/>
    </source>
</evidence>
<evidence type="ECO:0000313" key="12">
    <source>
        <dbReference type="Proteomes" id="UP000499080"/>
    </source>
</evidence>
<dbReference type="GO" id="GO:0015074">
    <property type="term" value="P:DNA integration"/>
    <property type="evidence" value="ECO:0007669"/>
    <property type="project" value="UniProtKB-KW"/>
</dbReference>
<evidence type="ECO:0000256" key="5">
    <source>
        <dbReference type="ARBA" id="ARBA00022842"/>
    </source>
</evidence>
<keyword evidence="4" id="KW-0378">Hydrolase</keyword>
<evidence type="ECO:0000256" key="2">
    <source>
        <dbReference type="ARBA" id="ARBA00022723"/>
    </source>
</evidence>
<dbReference type="EMBL" id="BGPR01000531">
    <property type="protein sequence ID" value="GBM25163.1"/>
    <property type="molecule type" value="Genomic_DNA"/>
</dbReference>